<dbReference type="RefSeq" id="WP_088385393.1">
    <property type="nucleotide sequence ID" value="NZ_NIOF01000005.1"/>
</dbReference>
<proteinExistence type="predicted"/>
<organism evidence="3 4">
    <name type="scientific">Roseateles aquatilis</name>
    <dbReference type="NCBI Taxonomy" id="431061"/>
    <lineage>
        <taxon>Bacteria</taxon>
        <taxon>Pseudomonadati</taxon>
        <taxon>Pseudomonadota</taxon>
        <taxon>Betaproteobacteria</taxon>
        <taxon>Burkholderiales</taxon>
        <taxon>Sphaerotilaceae</taxon>
        <taxon>Roseateles</taxon>
    </lineage>
</organism>
<evidence type="ECO:0000256" key="1">
    <source>
        <dbReference type="PROSITE-ProRule" id="PRU00169"/>
    </source>
</evidence>
<dbReference type="AlphaFoldDB" id="A0A246JCH8"/>
<accession>A0A246JCH8</accession>
<keyword evidence="4" id="KW-1185">Reference proteome</keyword>
<sequence length="123" mass="13027">MSKTVLIVDDSRMSRMILQSFLSQLIPDLQLHQAGNGDEAVALAALHRFDVVSMDLNMPGRDGIETALAIRAVQPDVPIALLTANVQAAVQERAAASGLHFLPKPIGAETAQQLLQLAGGPHA</sequence>
<dbReference type="OrthoDB" id="9801101at2"/>
<name>A0A246JCH8_9BURK</name>
<dbReference type="Proteomes" id="UP000197468">
    <property type="component" value="Unassembled WGS sequence"/>
</dbReference>
<dbReference type="Gene3D" id="3.40.50.2300">
    <property type="match status" value="1"/>
</dbReference>
<dbReference type="InterPro" id="IPR052048">
    <property type="entry name" value="ST_Response_Regulator"/>
</dbReference>
<dbReference type="PANTHER" id="PTHR43228:SF1">
    <property type="entry name" value="TWO-COMPONENT RESPONSE REGULATOR ARR22"/>
    <property type="match status" value="1"/>
</dbReference>
<feature type="modified residue" description="4-aspartylphosphate" evidence="1">
    <location>
        <position position="55"/>
    </location>
</feature>
<dbReference type="SUPFAM" id="SSF52172">
    <property type="entry name" value="CheY-like"/>
    <property type="match status" value="1"/>
</dbReference>
<comment type="caution">
    <text evidence="3">The sequence shown here is derived from an EMBL/GenBank/DDBJ whole genome shotgun (WGS) entry which is preliminary data.</text>
</comment>
<dbReference type="PANTHER" id="PTHR43228">
    <property type="entry name" value="TWO-COMPONENT RESPONSE REGULATOR"/>
    <property type="match status" value="1"/>
</dbReference>
<evidence type="ECO:0000259" key="2">
    <source>
        <dbReference type="PROSITE" id="PS50110"/>
    </source>
</evidence>
<dbReference type="InterPro" id="IPR001789">
    <property type="entry name" value="Sig_transdc_resp-reg_receiver"/>
</dbReference>
<dbReference type="EMBL" id="NIOF01000005">
    <property type="protein sequence ID" value="OWQ90372.1"/>
    <property type="molecule type" value="Genomic_DNA"/>
</dbReference>
<dbReference type="Pfam" id="PF00072">
    <property type="entry name" value="Response_reg"/>
    <property type="match status" value="1"/>
</dbReference>
<dbReference type="PROSITE" id="PS50110">
    <property type="entry name" value="RESPONSE_REGULATORY"/>
    <property type="match status" value="1"/>
</dbReference>
<gene>
    <name evidence="3" type="ORF">CDN99_13520</name>
</gene>
<dbReference type="CDD" id="cd17546">
    <property type="entry name" value="REC_hyHK_CKI1_RcsC-like"/>
    <property type="match status" value="1"/>
</dbReference>
<dbReference type="GO" id="GO:0000160">
    <property type="term" value="P:phosphorelay signal transduction system"/>
    <property type="evidence" value="ECO:0007669"/>
    <property type="project" value="InterPro"/>
</dbReference>
<protein>
    <recommendedName>
        <fullName evidence="2">Response regulatory domain-containing protein</fullName>
    </recommendedName>
</protein>
<evidence type="ECO:0000313" key="3">
    <source>
        <dbReference type="EMBL" id="OWQ90372.1"/>
    </source>
</evidence>
<reference evidence="3 4" key="1">
    <citation type="journal article" date="2008" name="Int. J. Syst. Evol. Microbiol.">
        <title>Description of Roseateles aquatilis sp. nov. and Roseateles terrae sp. nov., in the class Betaproteobacteria, and emended description of the genus Roseateles.</title>
        <authorList>
            <person name="Gomila M."/>
            <person name="Bowien B."/>
            <person name="Falsen E."/>
            <person name="Moore E.R."/>
            <person name="Lalucat J."/>
        </authorList>
    </citation>
    <scope>NUCLEOTIDE SEQUENCE [LARGE SCALE GENOMIC DNA]</scope>
    <source>
        <strain evidence="3 4">CCUG 48205</strain>
    </source>
</reference>
<evidence type="ECO:0000313" key="4">
    <source>
        <dbReference type="Proteomes" id="UP000197468"/>
    </source>
</evidence>
<dbReference type="InterPro" id="IPR011006">
    <property type="entry name" value="CheY-like_superfamily"/>
</dbReference>
<feature type="domain" description="Response regulatory" evidence="2">
    <location>
        <begin position="4"/>
        <end position="119"/>
    </location>
</feature>
<keyword evidence="1" id="KW-0597">Phosphoprotein</keyword>
<dbReference type="SMART" id="SM00448">
    <property type="entry name" value="REC"/>
    <property type="match status" value="1"/>
</dbReference>